<protein>
    <recommendedName>
        <fullName evidence="7">2-aminoethylphosphonate--pyruvate transaminase</fullName>
        <ecNumber evidence="7">2.6.1.37</ecNumber>
    </recommendedName>
    <alternativeName>
        <fullName evidence="7">2-aminoethylphosphonate aminotransferase</fullName>
    </alternativeName>
    <alternativeName>
        <fullName evidence="7">AEP transaminase</fullName>
        <shortName evidence="7">AEPT</shortName>
    </alternativeName>
</protein>
<comment type="catalytic activity">
    <reaction evidence="6 7">
        <text>(2-aminoethyl)phosphonate + pyruvate = phosphonoacetaldehyde + L-alanine</text>
        <dbReference type="Rhea" id="RHEA:17021"/>
        <dbReference type="ChEBI" id="CHEBI:15361"/>
        <dbReference type="ChEBI" id="CHEBI:57418"/>
        <dbReference type="ChEBI" id="CHEBI:57972"/>
        <dbReference type="ChEBI" id="CHEBI:58383"/>
        <dbReference type="EC" id="2.6.1.37"/>
    </reaction>
</comment>
<dbReference type="AlphaFoldDB" id="A7N336"/>
<dbReference type="EC" id="2.6.1.37" evidence="7"/>
<dbReference type="FunFam" id="3.40.640.10:FF:000183">
    <property type="entry name" value="2-aminoethylphosphonate--pyruvate transaminase"/>
    <property type="match status" value="1"/>
</dbReference>
<dbReference type="InterPro" id="IPR015422">
    <property type="entry name" value="PyrdxlP-dep_Trfase_small"/>
</dbReference>
<dbReference type="NCBIfam" id="NF010006">
    <property type="entry name" value="PRK13479.1"/>
    <property type="match status" value="1"/>
</dbReference>
<evidence type="ECO:0000313" key="11">
    <source>
        <dbReference type="EMBL" id="ABU72784.1"/>
    </source>
</evidence>
<dbReference type="Pfam" id="PF00266">
    <property type="entry name" value="Aminotran_5"/>
    <property type="match status" value="1"/>
</dbReference>
<dbReference type="InterPro" id="IPR012703">
    <property type="entry name" value="NH2EtPonate_pyrv_transaminase"/>
</dbReference>
<sequence>MKLDIRLFTALFFLARVDSNLVYTNKPILMEIEMKNEYLLLTPGPLSTSETVREAMLKDWCTWDDEYNKDIVQVIRTKLVKLATEQDGYTSVLMQGSGTASVEATIGSAIGKDGKLLVVDNGAYGARIAQIADYLNIPCHVVSPGETSQPHLNEVETALASDPAITHVAIVHCETTTGMLNPIEAFASAAKAHGKVVILDAMSSFGGIPIDIAELGIDFMISSANKCIQGVPGFGFVIAKQTELEKCQGQARSLSLDLYDQWQCMEVNHGKWRFTSPTHTVRAFYQALLELEHEGGIEARHNRYQTNQKTLVAGMRSLGFEPLLSDDLHSPIITSFDSPTHSDYQFKAFYTRLKEQGFVIYPGKVSNADCFRIGNIGEVYPADIERLIGAIEKAMYWQVA</sequence>
<dbReference type="Proteomes" id="UP000008152">
    <property type="component" value="Chromosome II"/>
</dbReference>
<reference evidence="11 12" key="1">
    <citation type="submission" date="2007-08" db="EMBL/GenBank/DDBJ databases">
        <authorList>
            <consortium name="The Vibrio harveyi Genome Sequencing Project"/>
            <person name="Bassler B."/>
            <person name="Clifton S.W."/>
            <person name="Fulton L."/>
            <person name="Delehaunty K."/>
            <person name="Fronick C."/>
            <person name="Harrison M."/>
            <person name="Markivic C."/>
            <person name="Fulton R."/>
            <person name="Tin-Wollam A.-M."/>
            <person name="Shah N."/>
            <person name="Pepin K."/>
            <person name="Nash W."/>
            <person name="Thiruvilangam P."/>
            <person name="Bhonagiri V."/>
            <person name="Waters C."/>
            <person name="Tu K.C."/>
            <person name="Irgon J."/>
            <person name="Wilson R.K."/>
        </authorList>
    </citation>
    <scope>NUCLEOTIDE SEQUENCE [LARGE SCALE GENOMIC DNA]</scope>
    <source>
        <strain evidence="12">ATCC BAA-1116 / BB120</strain>
    </source>
</reference>
<evidence type="ECO:0000259" key="10">
    <source>
        <dbReference type="Pfam" id="PF00266"/>
    </source>
</evidence>
<proteinExistence type="inferred from homology"/>
<evidence type="ECO:0000256" key="9">
    <source>
        <dbReference type="PIRSR" id="PIRSR000524-50"/>
    </source>
</evidence>
<organism evidence="11 12">
    <name type="scientific">Vibrio campbellii (strain ATCC BAA-1116)</name>
    <dbReference type="NCBI Taxonomy" id="2902295"/>
    <lineage>
        <taxon>Bacteria</taxon>
        <taxon>Pseudomonadati</taxon>
        <taxon>Pseudomonadota</taxon>
        <taxon>Gammaproteobacteria</taxon>
        <taxon>Vibrionales</taxon>
        <taxon>Vibrionaceae</taxon>
        <taxon>Vibrio</taxon>
    </lineage>
</organism>
<dbReference type="Gene3D" id="3.40.640.10">
    <property type="entry name" value="Type I PLP-dependent aspartate aminotransferase-like (Major domain)"/>
    <property type="match status" value="1"/>
</dbReference>
<dbReference type="Gene3D" id="3.90.1150.10">
    <property type="entry name" value="Aspartate Aminotransferase, domain 1"/>
    <property type="match status" value="1"/>
</dbReference>
<evidence type="ECO:0000313" key="12">
    <source>
        <dbReference type="Proteomes" id="UP000008152"/>
    </source>
</evidence>
<comment type="function">
    <text evidence="7">Involved in phosphonate degradation.</text>
</comment>
<keyword evidence="5 7" id="KW-0670">Pyruvate</keyword>
<evidence type="ECO:0000256" key="8">
    <source>
        <dbReference type="PIRSR" id="PIRSR000524-1"/>
    </source>
</evidence>
<evidence type="ECO:0000256" key="1">
    <source>
        <dbReference type="ARBA" id="ARBA00001933"/>
    </source>
</evidence>
<dbReference type="NCBIfam" id="TIGR03301">
    <property type="entry name" value="PhnW-AepZ"/>
    <property type="match status" value="1"/>
</dbReference>
<keyword evidence="3 7" id="KW-0808">Transferase</keyword>
<dbReference type="PANTHER" id="PTHR42778:SF1">
    <property type="entry name" value="2-AMINOETHYLPHOSPHONATE--PYRUVATE TRANSAMINASE"/>
    <property type="match status" value="1"/>
</dbReference>
<dbReference type="NCBIfam" id="TIGR02326">
    <property type="entry name" value="transamin_PhnW"/>
    <property type="match status" value="1"/>
</dbReference>
<name>A7N336_VIBC1</name>
<evidence type="ECO:0000256" key="7">
    <source>
        <dbReference type="HAMAP-Rule" id="MF_01376"/>
    </source>
</evidence>
<evidence type="ECO:0000256" key="3">
    <source>
        <dbReference type="ARBA" id="ARBA00022679"/>
    </source>
</evidence>
<dbReference type="PATRIC" id="fig|338187.25.peg.5313"/>
<dbReference type="EMBL" id="CP000790">
    <property type="protein sequence ID" value="ABU72784.1"/>
    <property type="molecule type" value="Genomic_DNA"/>
</dbReference>
<dbReference type="PIRSF" id="PIRSF000524">
    <property type="entry name" value="SPT"/>
    <property type="match status" value="1"/>
</dbReference>
<dbReference type="InterPro" id="IPR015421">
    <property type="entry name" value="PyrdxlP-dep_Trfase_major"/>
</dbReference>
<gene>
    <name evidence="7" type="primary">phnW</name>
    <name evidence="11" type="ordered locus">VIBHAR_04876</name>
</gene>
<dbReference type="GO" id="GO:0047304">
    <property type="term" value="F:2-aminoethylphosphonate-pyruvate transaminase activity"/>
    <property type="evidence" value="ECO:0007669"/>
    <property type="project" value="UniProtKB-UniRule"/>
</dbReference>
<evidence type="ECO:0000256" key="2">
    <source>
        <dbReference type="ARBA" id="ARBA00022576"/>
    </source>
</evidence>
<dbReference type="InterPro" id="IPR015424">
    <property type="entry name" value="PyrdxlP-dep_Trfase"/>
</dbReference>
<keyword evidence="4 7" id="KW-0663">Pyridoxal phosphate</keyword>
<keyword evidence="2 7" id="KW-0032">Aminotransferase</keyword>
<evidence type="ECO:0000256" key="4">
    <source>
        <dbReference type="ARBA" id="ARBA00022898"/>
    </source>
</evidence>
<accession>A7N336</accession>
<dbReference type="KEGG" id="vha:VIBHAR_04876"/>
<dbReference type="GO" id="GO:0019700">
    <property type="term" value="P:organic phosphonate catabolic process"/>
    <property type="evidence" value="ECO:0007669"/>
    <property type="project" value="UniProtKB-UniRule"/>
</dbReference>
<comment type="cofactor">
    <cofactor evidence="1 7 9">
        <name>pyridoxal 5'-phosphate</name>
        <dbReference type="ChEBI" id="CHEBI:597326"/>
    </cofactor>
</comment>
<feature type="modified residue" description="N6-(pyridoxal phosphate)lysine" evidence="7 9">
    <location>
        <position position="226"/>
    </location>
</feature>
<dbReference type="PANTHER" id="PTHR42778">
    <property type="entry name" value="2-AMINOETHYLPHOSPHONATE--PYRUVATE TRANSAMINASE"/>
    <property type="match status" value="1"/>
</dbReference>
<dbReference type="InterPro" id="IPR024169">
    <property type="entry name" value="SP_NH2Trfase/AEP_transaminase"/>
</dbReference>
<comment type="similarity">
    <text evidence="7">Belongs to the class-V pyridoxal-phosphate-dependent aminotransferase family. PhnW subfamily.</text>
</comment>
<comment type="subunit">
    <text evidence="7">Homodimer.</text>
</comment>
<dbReference type="InterPro" id="IPR000192">
    <property type="entry name" value="Aminotrans_V_dom"/>
</dbReference>
<dbReference type="SUPFAM" id="SSF53383">
    <property type="entry name" value="PLP-dependent transferases"/>
    <property type="match status" value="1"/>
</dbReference>
<evidence type="ECO:0000256" key="5">
    <source>
        <dbReference type="ARBA" id="ARBA00023317"/>
    </source>
</evidence>
<feature type="domain" description="Aminotransferase class V" evidence="10">
    <location>
        <begin position="70"/>
        <end position="345"/>
    </location>
</feature>
<evidence type="ECO:0000256" key="6">
    <source>
        <dbReference type="ARBA" id="ARBA00049460"/>
    </source>
</evidence>
<feature type="binding site" evidence="8">
    <location>
        <position position="372"/>
    </location>
    <ligand>
        <name>substrate</name>
    </ligand>
</feature>
<dbReference type="HAMAP" id="MF_01376">
    <property type="entry name" value="PhnW_aminotrans_5"/>
    <property type="match status" value="1"/>
</dbReference>